<evidence type="ECO:0000313" key="4">
    <source>
        <dbReference type="Proteomes" id="UP000503129"/>
    </source>
</evidence>
<accession>A0A856MFL7</accession>
<organism evidence="3 4">
    <name type="scientific">Brasilonema sennae CENA114</name>
    <dbReference type="NCBI Taxonomy" id="415709"/>
    <lineage>
        <taxon>Bacteria</taxon>
        <taxon>Bacillati</taxon>
        <taxon>Cyanobacteriota</taxon>
        <taxon>Cyanophyceae</taxon>
        <taxon>Nostocales</taxon>
        <taxon>Scytonemataceae</taxon>
        <taxon>Brasilonema</taxon>
        <taxon>Bromeliae group (in: Brasilonema)</taxon>
    </lineage>
</organism>
<dbReference type="AlphaFoldDB" id="A0A856MFL7"/>
<evidence type="ECO:0000259" key="2">
    <source>
        <dbReference type="Pfam" id="PF01476"/>
    </source>
</evidence>
<protein>
    <recommendedName>
        <fullName evidence="2">LysM domain-containing protein</fullName>
    </recommendedName>
</protein>
<gene>
    <name evidence="3" type="ORF">DP114_14575</name>
</gene>
<dbReference type="InterPro" id="IPR018392">
    <property type="entry name" value="LysM"/>
</dbReference>
<dbReference type="Proteomes" id="UP000503129">
    <property type="component" value="Chromosome"/>
</dbReference>
<dbReference type="Gene3D" id="3.10.350.10">
    <property type="entry name" value="LysM domain"/>
    <property type="match status" value="1"/>
</dbReference>
<proteinExistence type="predicted"/>
<keyword evidence="4" id="KW-1185">Reference proteome</keyword>
<dbReference type="EMBL" id="CP030118">
    <property type="protein sequence ID" value="QDL08959.1"/>
    <property type="molecule type" value="Genomic_DNA"/>
</dbReference>
<keyword evidence="1" id="KW-0812">Transmembrane</keyword>
<feature type="transmembrane region" description="Helical" evidence="1">
    <location>
        <begin position="86"/>
        <end position="109"/>
    </location>
</feature>
<name>A0A856MFL7_9CYAN</name>
<reference evidence="3 4" key="1">
    <citation type="submission" date="2018-06" db="EMBL/GenBank/DDBJ databases">
        <title>Comparative genomics of Brasilonema spp. strains.</title>
        <authorList>
            <person name="Alvarenga D.O."/>
            <person name="Fiore M.F."/>
            <person name="Varani A.M."/>
        </authorList>
    </citation>
    <scope>NUCLEOTIDE SEQUENCE [LARGE SCALE GENOMIC DNA]</scope>
    <source>
        <strain evidence="3 4">CENA114</strain>
    </source>
</reference>
<dbReference type="Pfam" id="PF01476">
    <property type="entry name" value="LysM"/>
    <property type="match status" value="1"/>
</dbReference>
<dbReference type="KEGG" id="bsen:DP114_14575"/>
<dbReference type="InterPro" id="IPR036779">
    <property type="entry name" value="LysM_dom_sf"/>
</dbReference>
<evidence type="ECO:0000256" key="1">
    <source>
        <dbReference type="SAM" id="Phobius"/>
    </source>
</evidence>
<dbReference type="RefSeq" id="WP_169267272.1">
    <property type="nucleotide sequence ID" value="NZ_CAWOXK010000001.1"/>
</dbReference>
<keyword evidence="1" id="KW-1133">Transmembrane helix</keyword>
<dbReference type="CDD" id="cd00118">
    <property type="entry name" value="LysM"/>
    <property type="match status" value="1"/>
</dbReference>
<sequence>MFYTVKDGDTLPKIAEKFYGVRSRWQQIYHANPEVILLIPGVTLFIPLPQNIYDKELENNENNKTLCKAIGSENMTKSKHSIKNNFVRVGAICGSLLIGLSSIAIPFFLAQSAQAQQTPKTSNDSVIPPMPEELQTPSAKIVPVNGKVNVKLTNQTNAVLAYEVIGHTKQRTLSGKSTVTLKDLPVAVAISFRRQDKGLLSVHLQKETAPGLLEVKLDEGKNFGEDKIAMKIEKTGEVFLK</sequence>
<feature type="domain" description="LysM" evidence="2">
    <location>
        <begin position="3"/>
        <end position="34"/>
    </location>
</feature>
<keyword evidence="1" id="KW-0472">Membrane</keyword>
<dbReference type="SUPFAM" id="SSF54106">
    <property type="entry name" value="LysM domain"/>
    <property type="match status" value="1"/>
</dbReference>
<evidence type="ECO:0000313" key="3">
    <source>
        <dbReference type="EMBL" id="QDL08959.1"/>
    </source>
</evidence>